<evidence type="ECO:0000313" key="9">
    <source>
        <dbReference type="EMBL" id="GMI14631.1"/>
    </source>
</evidence>
<dbReference type="GO" id="GO:0016020">
    <property type="term" value="C:membrane"/>
    <property type="evidence" value="ECO:0007669"/>
    <property type="project" value="UniProtKB-SubCell"/>
</dbReference>
<feature type="chain" id="PRO_5040725973" description="Drug/Metabolite Transporter (DMT) Superfamily" evidence="8">
    <location>
        <begin position="28"/>
        <end position="552"/>
    </location>
</feature>
<evidence type="ECO:0000256" key="5">
    <source>
        <dbReference type="ARBA" id="ARBA00022989"/>
    </source>
</evidence>
<evidence type="ECO:0000256" key="4">
    <source>
        <dbReference type="ARBA" id="ARBA00022692"/>
    </source>
</evidence>
<keyword evidence="5 7" id="KW-1133">Transmembrane helix</keyword>
<feature type="transmembrane region" description="Helical" evidence="7">
    <location>
        <begin position="213"/>
        <end position="232"/>
    </location>
</feature>
<comment type="subcellular location">
    <subcellularLocation>
        <location evidence="1">Membrane</location>
        <topology evidence="1">Multi-pass membrane protein</topology>
    </subcellularLocation>
</comment>
<dbReference type="InterPro" id="IPR009262">
    <property type="entry name" value="SLC35_F1/F2/F6"/>
</dbReference>
<sequence length="552" mass="60483">MFLPPALSAQFLSLLVSSSGIFTESLASDCSTNIPTFQTFLVYLLLSLFTLLLHRRQYLNDPNVIDKPYKIYNVKHALKLSAPWYTYLLIGFLDVESNFLVVTAFKMTSLTSISLIDCTSIPFVMFFSRIILGRSYSVPQYWSAIVSVVGIGLIIMSDVMVVLEREEVWQLFTDPDPKCDAWRSGLLISGYVASIAGFYILVSGFLTKSSAALLNVSLLTADIYSLLFVVFAEHVVPGPLYFAGTVVVFAGVGLFNYYEQRVIESEGGSSEEARALLTSSSNTTSDITQCYTFDPSVASSLGYSECGCRCTSADTASTGTFFSDPTILSANCAIWSPLANAFSIANMLNAVVSALFAGKIIVHCLFNDAQIWDRSPKGHFTQTLILFLDEDKHLDQSKGLAIMRIIIGFQVMGSTIAVGILVDGIASHEDNEERAHHEARELCRPYESPARGRVLLMFITAAIFVLLDDFSTAVIVWNTSIALICPMPMYFISAISTNLYKKMHPDTKTVGKMSTIPALIAIFTKGASSTKEQPDVAKAKFEAVSSNFVLAV</sequence>
<feature type="transmembrane region" description="Helical" evidence="7">
    <location>
        <begin position="111"/>
        <end position="132"/>
    </location>
</feature>
<dbReference type="SUPFAM" id="SSF103481">
    <property type="entry name" value="Multidrug resistance efflux transporter EmrE"/>
    <property type="match status" value="1"/>
</dbReference>
<keyword evidence="3" id="KW-0813">Transport</keyword>
<dbReference type="GO" id="GO:0022857">
    <property type="term" value="F:transmembrane transporter activity"/>
    <property type="evidence" value="ECO:0007669"/>
    <property type="project" value="InterPro"/>
</dbReference>
<dbReference type="Proteomes" id="UP001165122">
    <property type="component" value="Unassembled WGS sequence"/>
</dbReference>
<organism evidence="9 10">
    <name type="scientific">Triparma laevis f. longispina</name>
    <dbReference type="NCBI Taxonomy" id="1714387"/>
    <lineage>
        <taxon>Eukaryota</taxon>
        <taxon>Sar</taxon>
        <taxon>Stramenopiles</taxon>
        <taxon>Ochrophyta</taxon>
        <taxon>Bolidophyceae</taxon>
        <taxon>Parmales</taxon>
        <taxon>Triparmaceae</taxon>
        <taxon>Triparma</taxon>
    </lineage>
</organism>
<gene>
    <name evidence="9" type="ORF">TrLO_g7167</name>
</gene>
<proteinExistence type="inferred from homology"/>
<evidence type="ECO:0000256" key="6">
    <source>
        <dbReference type="ARBA" id="ARBA00023136"/>
    </source>
</evidence>
<dbReference type="OrthoDB" id="205109at2759"/>
<keyword evidence="10" id="KW-1185">Reference proteome</keyword>
<evidence type="ECO:0000256" key="1">
    <source>
        <dbReference type="ARBA" id="ARBA00004141"/>
    </source>
</evidence>
<feature type="transmembrane region" description="Helical" evidence="7">
    <location>
        <begin position="238"/>
        <end position="258"/>
    </location>
</feature>
<protein>
    <recommendedName>
        <fullName evidence="11">Drug/Metabolite Transporter (DMT) Superfamily</fullName>
    </recommendedName>
</protein>
<evidence type="ECO:0000256" key="3">
    <source>
        <dbReference type="ARBA" id="ARBA00022448"/>
    </source>
</evidence>
<evidence type="ECO:0008006" key="11">
    <source>
        <dbReference type="Google" id="ProtNLM"/>
    </source>
</evidence>
<evidence type="ECO:0000256" key="8">
    <source>
        <dbReference type="SAM" id="SignalP"/>
    </source>
</evidence>
<dbReference type="PANTHER" id="PTHR14233:SF4">
    <property type="entry name" value="SOLUTE CARRIER FAMILY 35 MEMBER F2"/>
    <property type="match status" value="1"/>
</dbReference>
<name>A0A9W7KXB0_9STRA</name>
<dbReference type="Pfam" id="PF06027">
    <property type="entry name" value="SLC35F"/>
    <property type="match status" value="2"/>
</dbReference>
<dbReference type="PANTHER" id="PTHR14233">
    <property type="entry name" value="DUF914-RELATED"/>
    <property type="match status" value="1"/>
</dbReference>
<feature type="signal peptide" evidence="8">
    <location>
        <begin position="1"/>
        <end position="27"/>
    </location>
</feature>
<feature type="transmembrane region" description="Helical" evidence="7">
    <location>
        <begin position="37"/>
        <end position="53"/>
    </location>
</feature>
<evidence type="ECO:0000256" key="2">
    <source>
        <dbReference type="ARBA" id="ARBA00007863"/>
    </source>
</evidence>
<comment type="caution">
    <text evidence="9">The sequence shown here is derived from an EMBL/GenBank/DDBJ whole genome shotgun (WGS) entry which is preliminary data.</text>
</comment>
<accession>A0A9W7KXB0</accession>
<feature type="transmembrane region" description="Helical" evidence="7">
    <location>
        <begin position="84"/>
        <end position="105"/>
    </location>
</feature>
<keyword evidence="8" id="KW-0732">Signal</keyword>
<feature type="transmembrane region" description="Helical" evidence="7">
    <location>
        <begin position="144"/>
        <end position="163"/>
    </location>
</feature>
<evidence type="ECO:0000256" key="7">
    <source>
        <dbReference type="SAM" id="Phobius"/>
    </source>
</evidence>
<keyword evidence="4 7" id="KW-0812">Transmembrane</keyword>
<reference evidence="10" key="1">
    <citation type="journal article" date="2023" name="Commun. Biol.">
        <title>Genome analysis of Parmales, the sister group of diatoms, reveals the evolutionary specialization of diatoms from phago-mixotrophs to photoautotrophs.</title>
        <authorList>
            <person name="Ban H."/>
            <person name="Sato S."/>
            <person name="Yoshikawa S."/>
            <person name="Yamada K."/>
            <person name="Nakamura Y."/>
            <person name="Ichinomiya M."/>
            <person name="Sato N."/>
            <person name="Blanc-Mathieu R."/>
            <person name="Endo H."/>
            <person name="Kuwata A."/>
            <person name="Ogata H."/>
        </authorList>
    </citation>
    <scope>NUCLEOTIDE SEQUENCE [LARGE SCALE GENOMIC DNA]</scope>
    <source>
        <strain evidence="10">NIES 3700</strain>
    </source>
</reference>
<feature type="transmembrane region" description="Helical" evidence="7">
    <location>
        <begin position="183"/>
        <end position="206"/>
    </location>
</feature>
<dbReference type="InterPro" id="IPR037185">
    <property type="entry name" value="EmrE-like"/>
</dbReference>
<keyword evidence="6 7" id="KW-0472">Membrane</keyword>
<dbReference type="AlphaFoldDB" id="A0A9W7KXB0"/>
<feature type="transmembrane region" description="Helical" evidence="7">
    <location>
        <begin position="481"/>
        <end position="500"/>
    </location>
</feature>
<comment type="similarity">
    <text evidence="2">Belongs to the SLC35F solute transporter family.</text>
</comment>
<feature type="transmembrane region" description="Helical" evidence="7">
    <location>
        <begin position="454"/>
        <end position="475"/>
    </location>
</feature>
<evidence type="ECO:0000313" key="10">
    <source>
        <dbReference type="Proteomes" id="UP001165122"/>
    </source>
</evidence>
<dbReference type="EMBL" id="BRXW01000216">
    <property type="protein sequence ID" value="GMI14631.1"/>
    <property type="molecule type" value="Genomic_DNA"/>
</dbReference>
<dbReference type="InterPro" id="IPR052221">
    <property type="entry name" value="SLC35F_Transporter"/>
</dbReference>